<sequence>MKKITSYIIVGILVISASCKKSFLDRYPQDAIAPDLFFKSESDLSLYVNGLLSLPGTGEYLGDQSSDNMATTGNVEIKSIMTGKPSSQTITGGWNWDRLRDINYFLDNYDKASVTQEVKDHYAGLARYYRAAFYYDKVSRFSDIPWYSNTLKPGDSSLYKPRDSRALVVDNIIADLTFATQHIREKVPTGTPNLWAAKMLYARIALYEGTFRKYHPELGLQNTATRFLDSAKAQSLDIINSGKFSVYKGLQPDASQDYAALFSSQDLLRNPEVILACPYDYTKDPNKSNSNINGYLFGDYEQSPSRDLVQTYLMKDGKRFTDIPGYDKFLFTQEFQNRDPRLKQTLVFPGFKRAVDATPYIQRLNKNFTGYHQVKGYANSTDNIIAGSIDFPVYRYAEALLTYAEAMAEEEKLSQADLDKTVNLLRKRVGMPDLNMADANANPDPVEAARFKDVTGAMKGVILEIRRERRVEFALEGYRYNDLMRWHAGKVLEKIPEGMYFPGLGKYDMTGDGVDDIILIDKSADIPVENAKEKNSLGIPLIYYKAGSIGEDVTVYLKNGTAGGPIVTETRLRTFQEPKFYYRPIPYTQVALNPNLKQIFDWQ</sequence>
<dbReference type="RefSeq" id="WP_211974031.1">
    <property type="nucleotide sequence ID" value="NZ_CBFHAM010000042.1"/>
</dbReference>
<evidence type="ECO:0000256" key="3">
    <source>
        <dbReference type="ARBA" id="ARBA00022729"/>
    </source>
</evidence>
<reference evidence="7 8" key="1">
    <citation type="submission" date="2021-04" db="EMBL/GenBank/DDBJ databases">
        <title>Chitinophaga sp. nov., isolated from the rhizosphere soil.</title>
        <authorList>
            <person name="He S."/>
        </authorList>
    </citation>
    <scope>NUCLEOTIDE SEQUENCE [LARGE SCALE GENOMIC DNA]</scope>
    <source>
        <strain evidence="7 8">2R12</strain>
    </source>
</reference>
<name>A0ABS5J142_9BACT</name>
<keyword evidence="3" id="KW-0732">Signal</keyword>
<accession>A0ABS5J142</accession>
<keyword evidence="5" id="KW-0998">Cell outer membrane</keyword>
<dbReference type="InterPro" id="IPR011990">
    <property type="entry name" value="TPR-like_helical_dom_sf"/>
</dbReference>
<evidence type="ECO:0000313" key="7">
    <source>
        <dbReference type="EMBL" id="MBS0028931.1"/>
    </source>
</evidence>
<evidence type="ECO:0000256" key="1">
    <source>
        <dbReference type="ARBA" id="ARBA00004442"/>
    </source>
</evidence>
<dbReference type="EMBL" id="JAGTXB010000007">
    <property type="protein sequence ID" value="MBS0028931.1"/>
    <property type="molecule type" value="Genomic_DNA"/>
</dbReference>
<dbReference type="Pfam" id="PF07980">
    <property type="entry name" value="SusD_RagB"/>
    <property type="match status" value="1"/>
</dbReference>
<dbReference type="Proteomes" id="UP000676386">
    <property type="component" value="Unassembled WGS sequence"/>
</dbReference>
<dbReference type="PROSITE" id="PS51257">
    <property type="entry name" value="PROKAR_LIPOPROTEIN"/>
    <property type="match status" value="1"/>
</dbReference>
<dbReference type="Gene3D" id="1.25.40.390">
    <property type="match status" value="1"/>
</dbReference>
<comment type="subcellular location">
    <subcellularLocation>
        <location evidence="1">Cell outer membrane</location>
    </subcellularLocation>
</comment>
<evidence type="ECO:0000256" key="4">
    <source>
        <dbReference type="ARBA" id="ARBA00023136"/>
    </source>
</evidence>
<comment type="similarity">
    <text evidence="2">Belongs to the SusD family.</text>
</comment>
<feature type="domain" description="RagB/SusD" evidence="6">
    <location>
        <begin position="281"/>
        <end position="602"/>
    </location>
</feature>
<keyword evidence="4" id="KW-0472">Membrane</keyword>
<evidence type="ECO:0000259" key="6">
    <source>
        <dbReference type="Pfam" id="PF07980"/>
    </source>
</evidence>
<comment type="caution">
    <text evidence="7">The sequence shown here is derived from an EMBL/GenBank/DDBJ whole genome shotgun (WGS) entry which is preliminary data.</text>
</comment>
<organism evidence="7 8">
    <name type="scientific">Chitinophaga hostae</name>
    <dbReference type="NCBI Taxonomy" id="2831022"/>
    <lineage>
        <taxon>Bacteria</taxon>
        <taxon>Pseudomonadati</taxon>
        <taxon>Bacteroidota</taxon>
        <taxon>Chitinophagia</taxon>
        <taxon>Chitinophagales</taxon>
        <taxon>Chitinophagaceae</taxon>
        <taxon>Chitinophaga</taxon>
    </lineage>
</organism>
<dbReference type="SUPFAM" id="SSF48452">
    <property type="entry name" value="TPR-like"/>
    <property type="match status" value="1"/>
</dbReference>
<protein>
    <submittedName>
        <fullName evidence="7">RagB/SusD family nutrient uptake outer membrane protein</fullName>
    </submittedName>
</protein>
<dbReference type="InterPro" id="IPR012944">
    <property type="entry name" value="SusD_RagB_dom"/>
</dbReference>
<proteinExistence type="inferred from homology"/>
<evidence type="ECO:0000256" key="2">
    <source>
        <dbReference type="ARBA" id="ARBA00006275"/>
    </source>
</evidence>
<gene>
    <name evidence="7" type="ORF">KE626_16545</name>
</gene>
<keyword evidence="8" id="KW-1185">Reference proteome</keyword>
<evidence type="ECO:0000256" key="5">
    <source>
        <dbReference type="ARBA" id="ARBA00023237"/>
    </source>
</evidence>
<evidence type="ECO:0000313" key="8">
    <source>
        <dbReference type="Proteomes" id="UP000676386"/>
    </source>
</evidence>